<dbReference type="KEGG" id="acel:acsn021_11420"/>
<dbReference type="Proteomes" id="UP000515561">
    <property type="component" value="Chromosome"/>
</dbReference>
<sequence length="276" mass="32371">MAMKKFKMLNLICESCALSSKEKLVAHYFVYKSNRIGECYPAVGTIAKHCGVSERTVQRATKKLQEQDYITIEKRYFKGRQSSNEYKLNTLLLDVEQAENLQKESMDTNADANNTMETVFLEELLMPVFTLEASSDDEEEIPVLTEGCYYIEEDSMEYDEYMDIDYDEIGFLDYVSDEDYGEVDNVCLAMETGAVIIDLKYVDWLKLLMVIKMYKCRANFMFVYAGRHDDHAIELKKNQFYQLKLKYLHVLFYAHFRGDMVTPKLYNKYIDIEKKV</sequence>
<dbReference type="InterPro" id="IPR036388">
    <property type="entry name" value="WH-like_DNA-bd_sf"/>
</dbReference>
<evidence type="ECO:0000313" key="1">
    <source>
        <dbReference type="EMBL" id="BCJ93573.1"/>
    </source>
</evidence>
<dbReference type="Gene3D" id="1.10.10.10">
    <property type="entry name" value="Winged helix-like DNA-binding domain superfamily/Winged helix DNA-binding domain"/>
    <property type="match status" value="1"/>
</dbReference>
<dbReference type="Pfam" id="PF13730">
    <property type="entry name" value="HTH_36"/>
    <property type="match status" value="1"/>
</dbReference>
<evidence type="ECO:0000313" key="2">
    <source>
        <dbReference type="Proteomes" id="UP000515561"/>
    </source>
</evidence>
<keyword evidence="2" id="KW-1185">Reference proteome</keyword>
<proteinExistence type="predicted"/>
<dbReference type="AlphaFoldDB" id="A0A6S6QQG3"/>
<accession>A0A6S6QQG3</accession>
<organism evidence="1 2">
    <name type="scientific">Anaerocolumna cellulosilytica</name>
    <dbReference type="NCBI Taxonomy" id="433286"/>
    <lineage>
        <taxon>Bacteria</taxon>
        <taxon>Bacillati</taxon>
        <taxon>Bacillota</taxon>
        <taxon>Clostridia</taxon>
        <taxon>Lachnospirales</taxon>
        <taxon>Lachnospiraceae</taxon>
        <taxon>Anaerocolumna</taxon>
    </lineage>
</organism>
<protein>
    <submittedName>
        <fullName evidence="1">Uncharacterized protein</fullName>
    </submittedName>
</protein>
<name>A0A6S6QQG3_9FIRM</name>
<gene>
    <name evidence="1" type="ORF">acsn021_11420</name>
</gene>
<reference evidence="1 2" key="1">
    <citation type="journal article" date="2016" name="Int. J. Syst. Evol. Microbiol.">
        <title>Descriptions of Anaerotaenia torta gen. nov., sp. nov. and Anaerocolumna cellulosilytica gen. nov., sp. nov. isolated from a methanogenic reactor of cattle waste.</title>
        <authorList>
            <person name="Uek A."/>
            <person name="Ohtaki Y."/>
            <person name="Kaku N."/>
            <person name="Ueki K."/>
        </authorList>
    </citation>
    <scope>NUCLEOTIDE SEQUENCE [LARGE SCALE GENOMIC DNA]</scope>
    <source>
        <strain evidence="1 2">SN021</strain>
    </source>
</reference>
<dbReference type="RefSeq" id="WP_184090942.1">
    <property type="nucleotide sequence ID" value="NZ_AP023367.1"/>
</dbReference>
<dbReference type="EMBL" id="AP023367">
    <property type="protein sequence ID" value="BCJ93573.1"/>
    <property type="molecule type" value="Genomic_DNA"/>
</dbReference>